<reference evidence="1 2" key="1">
    <citation type="journal article" date="2011" name="Proc. Natl. Acad. Sci. U.S.A.">
        <title>Evolutionary erosion of yeast sex chromosomes by mating-type switching accidents.</title>
        <authorList>
            <person name="Gordon J.L."/>
            <person name="Armisen D."/>
            <person name="Proux-Wera E."/>
            <person name="Oheigeartaigh S.S."/>
            <person name="Byrne K.P."/>
            <person name="Wolfe K.H."/>
        </authorList>
    </citation>
    <scope>NUCLEOTIDE SEQUENCE [LARGE SCALE GENOMIC DNA]</scope>
    <source>
        <strain evidence="2">ATCC 10597 / BCRC 20456 / CBS 421 / NBRC 0211 / NRRL Y-12639</strain>
    </source>
</reference>
<keyword evidence="2" id="KW-1185">Reference proteome</keyword>
<dbReference type="InterPro" id="IPR023198">
    <property type="entry name" value="PGP-like_dom2"/>
</dbReference>
<dbReference type="GeneID" id="11496805"/>
<proteinExistence type="predicted"/>
<protein>
    <submittedName>
        <fullName evidence="1">Uncharacterized protein</fullName>
    </submittedName>
</protein>
<dbReference type="STRING" id="1071378.G0W7V9"/>
<evidence type="ECO:0000313" key="2">
    <source>
        <dbReference type="Proteomes" id="UP000000689"/>
    </source>
</evidence>
<dbReference type="AlphaFoldDB" id="G0W7V9"/>
<dbReference type="InterPro" id="IPR006439">
    <property type="entry name" value="HAD-SF_hydro_IA"/>
</dbReference>
<dbReference type="SUPFAM" id="SSF56784">
    <property type="entry name" value="HAD-like"/>
    <property type="match status" value="1"/>
</dbReference>
<dbReference type="HOGENOM" id="CLU_045011_13_4_1"/>
<dbReference type="Pfam" id="PF13419">
    <property type="entry name" value="HAD_2"/>
    <property type="match status" value="1"/>
</dbReference>
<dbReference type="eggNOG" id="KOG2914">
    <property type="taxonomic scope" value="Eukaryota"/>
</dbReference>
<dbReference type="InterPro" id="IPR051806">
    <property type="entry name" value="HAD-like_SPP"/>
</dbReference>
<evidence type="ECO:0000313" key="1">
    <source>
        <dbReference type="EMBL" id="CCD23870.1"/>
    </source>
</evidence>
<dbReference type="SFLD" id="SFLDS00003">
    <property type="entry name" value="Haloacid_Dehalogenase"/>
    <property type="match status" value="1"/>
</dbReference>
<gene>
    <name evidence="1" type="primary">NDAI0C02100</name>
    <name evidence="1" type="ordered locus">NDAI_0C02100</name>
</gene>
<dbReference type="PANTHER" id="PTHR43481">
    <property type="entry name" value="FRUCTOSE-1-PHOSPHATE PHOSPHATASE"/>
    <property type="match status" value="1"/>
</dbReference>
<accession>G0W7V9</accession>
<sequence length="249" mass="27520">MTQDRNSNKVKVDFCLFDLDGTLVNTIKASEAVWRNLCKEYGVNPEELFKHSHGSKTGEILEKFFPALDNTDNKAVRDLEISMGRDYLDSVFAVPGAKDLLQQLNIPSPDTTERKWAIVTSGSHYIAFGWFKSILGDIEKPDVFITAFDVKTGKPDPEGYAKARDQLAEKTCLKTATDQIKTIVFEDAPVGILAGKAMGALTIGITTTFPKDVLFNAGADFVVEDLTHVKMLKNDQNGIVLEINDSLSR</sequence>
<dbReference type="RefSeq" id="XP_003669113.1">
    <property type="nucleotide sequence ID" value="XM_003669065.1"/>
</dbReference>
<dbReference type="InterPro" id="IPR023214">
    <property type="entry name" value="HAD_sf"/>
</dbReference>
<dbReference type="OMA" id="SWAICTS"/>
<dbReference type="NCBIfam" id="TIGR01509">
    <property type="entry name" value="HAD-SF-IA-v3"/>
    <property type="match status" value="1"/>
</dbReference>
<dbReference type="EMBL" id="HE580269">
    <property type="protein sequence ID" value="CCD23870.1"/>
    <property type="molecule type" value="Genomic_DNA"/>
</dbReference>
<name>G0W7V9_NAUDC</name>
<dbReference type="InterPro" id="IPR041492">
    <property type="entry name" value="HAD_2"/>
</dbReference>
<dbReference type="PANTHER" id="PTHR43481:SF9">
    <property type="entry name" value="2-DEOXYGLUCOSE-6-PHOSPHATE PHOSPHATASE 1-RELATED"/>
    <property type="match status" value="1"/>
</dbReference>
<dbReference type="CDD" id="cd07527">
    <property type="entry name" value="HAD_ScGPP-like"/>
    <property type="match status" value="1"/>
</dbReference>
<dbReference type="KEGG" id="ndi:NDAI_0C02100"/>
<dbReference type="Gene3D" id="3.40.50.1000">
    <property type="entry name" value="HAD superfamily/HAD-like"/>
    <property type="match status" value="1"/>
</dbReference>
<dbReference type="OrthoDB" id="40579at2759"/>
<organism evidence="1 2">
    <name type="scientific">Naumovozyma dairenensis (strain ATCC 10597 / BCRC 20456 / CBS 421 / NBRC 0211 / NRRL Y-12639)</name>
    <name type="common">Saccharomyces dairenensis</name>
    <dbReference type="NCBI Taxonomy" id="1071378"/>
    <lineage>
        <taxon>Eukaryota</taxon>
        <taxon>Fungi</taxon>
        <taxon>Dikarya</taxon>
        <taxon>Ascomycota</taxon>
        <taxon>Saccharomycotina</taxon>
        <taxon>Saccharomycetes</taxon>
        <taxon>Saccharomycetales</taxon>
        <taxon>Saccharomycetaceae</taxon>
        <taxon>Naumovozyma</taxon>
    </lineage>
</organism>
<dbReference type="SFLD" id="SFLDG01129">
    <property type="entry name" value="C1.5:_HAD__Beta-PGM__Phosphata"/>
    <property type="match status" value="1"/>
</dbReference>
<dbReference type="Gene3D" id="1.10.150.240">
    <property type="entry name" value="Putative phosphatase, domain 2"/>
    <property type="match status" value="1"/>
</dbReference>
<dbReference type="Proteomes" id="UP000000689">
    <property type="component" value="Chromosome 3"/>
</dbReference>
<dbReference type="InterPro" id="IPR036412">
    <property type="entry name" value="HAD-like_sf"/>
</dbReference>
<dbReference type="GO" id="GO:0003850">
    <property type="term" value="F:2-deoxyglucose-6-phosphatase activity"/>
    <property type="evidence" value="ECO:0007669"/>
    <property type="project" value="TreeGrafter"/>
</dbReference>